<sequence length="113" mass="12650">MILKNLAFILVAMTVLLSGCSQIQTKKIDDTHFILTHPYNEPPRDLMSSALASKASELCPSGYDVLSKNAAKKAEFGYSDDQCAAYKHCDYVLEWRISCVDKPKDDFSIFGKH</sequence>
<name>A0A066ZSV3_HYDMR</name>
<reference evidence="2 3" key="1">
    <citation type="submission" date="2014-04" db="EMBL/GenBank/DDBJ databases">
        <title>Draft genome sequence of Hydrogenovibrio marinus MH-110, a model organism for aerobic H2 metabolism.</title>
        <authorList>
            <person name="Cha H.J."/>
            <person name="Jo B.H."/>
            <person name="Hwang B.H."/>
        </authorList>
    </citation>
    <scope>NUCLEOTIDE SEQUENCE [LARGE SCALE GENOMIC DNA]</scope>
    <source>
        <strain evidence="2 3">MH-110</strain>
    </source>
</reference>
<feature type="chain" id="PRO_5001635943" description="Lipoprotein" evidence="1">
    <location>
        <begin position="24"/>
        <end position="113"/>
    </location>
</feature>
<evidence type="ECO:0000313" key="3">
    <source>
        <dbReference type="Proteomes" id="UP000027341"/>
    </source>
</evidence>
<dbReference type="RefSeq" id="WP_029909382.1">
    <property type="nucleotide sequence ID" value="NZ_AP020335.1"/>
</dbReference>
<dbReference type="Proteomes" id="UP000027341">
    <property type="component" value="Unassembled WGS sequence"/>
</dbReference>
<dbReference type="EMBL" id="JMIU01000001">
    <property type="protein sequence ID" value="KDN95354.1"/>
    <property type="molecule type" value="Genomic_DNA"/>
</dbReference>
<gene>
    <name evidence="2" type="ORF">EI16_03375</name>
</gene>
<evidence type="ECO:0000313" key="2">
    <source>
        <dbReference type="EMBL" id="KDN95354.1"/>
    </source>
</evidence>
<dbReference type="AlphaFoldDB" id="A0A066ZSV3"/>
<keyword evidence="3" id="KW-1185">Reference proteome</keyword>
<accession>A0A066ZSV3</accession>
<organism evidence="2 3">
    <name type="scientific">Hydrogenovibrio marinus</name>
    <dbReference type="NCBI Taxonomy" id="28885"/>
    <lineage>
        <taxon>Bacteria</taxon>
        <taxon>Pseudomonadati</taxon>
        <taxon>Pseudomonadota</taxon>
        <taxon>Gammaproteobacteria</taxon>
        <taxon>Thiotrichales</taxon>
        <taxon>Piscirickettsiaceae</taxon>
        <taxon>Hydrogenovibrio</taxon>
    </lineage>
</organism>
<protein>
    <recommendedName>
        <fullName evidence="4">Lipoprotein</fullName>
    </recommendedName>
</protein>
<comment type="caution">
    <text evidence="2">The sequence shown here is derived from an EMBL/GenBank/DDBJ whole genome shotgun (WGS) entry which is preliminary data.</text>
</comment>
<proteinExistence type="predicted"/>
<feature type="signal peptide" evidence="1">
    <location>
        <begin position="1"/>
        <end position="23"/>
    </location>
</feature>
<keyword evidence="1" id="KW-0732">Signal</keyword>
<evidence type="ECO:0000256" key="1">
    <source>
        <dbReference type="SAM" id="SignalP"/>
    </source>
</evidence>
<dbReference type="PROSITE" id="PS51257">
    <property type="entry name" value="PROKAR_LIPOPROTEIN"/>
    <property type="match status" value="1"/>
</dbReference>
<dbReference type="STRING" id="28885.EI16_03375"/>
<evidence type="ECO:0008006" key="4">
    <source>
        <dbReference type="Google" id="ProtNLM"/>
    </source>
</evidence>